<sequence length="302" mass="33714">MSKASPPFPLIANVQDLVQEVQTVLKPVHQKEGQELTALLNAPHIQVEKTQNIVYVSSICVCSPLCKALLLAHDKVAEQEMQLEPITDERVYESIGQYGGETVKIVRIEKARDIPLGATVRNEMDSVIISRIVKGGAAEKSGLLHEGDEVLEINGIEIRGKDVNEVFDLLVRSDLLELTSINYNSTFLLQSDMHGTLTFVLIPSQQIKPPPAKETVIHVKAHFDYDPSDDPYVPCRELGLSFQKGDILHVISQEDPNWWQAYREGDEDNQPLAGLVPGKSFQQQREAMKQTIEEDKEPEKSG</sequence>
<evidence type="ECO:0000313" key="10">
    <source>
        <dbReference type="Proteomes" id="UP001488838"/>
    </source>
</evidence>
<dbReference type="Pfam" id="PF00595">
    <property type="entry name" value="PDZ"/>
    <property type="match status" value="1"/>
</dbReference>
<organism evidence="9 10">
    <name type="scientific">Myodes glareolus</name>
    <name type="common">Bank vole</name>
    <name type="synonym">Clethrionomys glareolus</name>
    <dbReference type="NCBI Taxonomy" id="447135"/>
    <lineage>
        <taxon>Eukaryota</taxon>
        <taxon>Metazoa</taxon>
        <taxon>Chordata</taxon>
        <taxon>Craniata</taxon>
        <taxon>Vertebrata</taxon>
        <taxon>Euteleostomi</taxon>
        <taxon>Mammalia</taxon>
        <taxon>Eutheria</taxon>
        <taxon>Euarchontoglires</taxon>
        <taxon>Glires</taxon>
        <taxon>Rodentia</taxon>
        <taxon>Myomorpha</taxon>
        <taxon>Muroidea</taxon>
        <taxon>Cricetidae</taxon>
        <taxon>Arvicolinae</taxon>
        <taxon>Myodes</taxon>
    </lineage>
</organism>
<evidence type="ECO:0000259" key="8">
    <source>
        <dbReference type="PROSITE" id="PS51022"/>
    </source>
</evidence>
<gene>
    <name evidence="9" type="ORF">U0070_013734</name>
</gene>
<feature type="domain" description="PDZ" evidence="7">
    <location>
        <begin position="105"/>
        <end position="173"/>
    </location>
</feature>
<dbReference type="Pfam" id="PF07653">
    <property type="entry name" value="SH3_2"/>
    <property type="match status" value="1"/>
</dbReference>
<evidence type="ECO:0000313" key="9">
    <source>
        <dbReference type="EMBL" id="KAK7810683.1"/>
    </source>
</evidence>
<dbReference type="Gene3D" id="1.20.1270.460">
    <property type="match status" value="1"/>
</dbReference>
<keyword evidence="3" id="KW-0677">Repeat</keyword>
<feature type="compositionally biased region" description="Basic and acidic residues" evidence="5">
    <location>
        <begin position="286"/>
        <end position="302"/>
    </location>
</feature>
<dbReference type="InterPro" id="IPR001452">
    <property type="entry name" value="SH3_domain"/>
</dbReference>
<dbReference type="InterPro" id="IPR001478">
    <property type="entry name" value="PDZ"/>
</dbReference>
<evidence type="ECO:0000256" key="3">
    <source>
        <dbReference type="ARBA" id="ARBA00022737"/>
    </source>
</evidence>
<keyword evidence="10" id="KW-1185">Reference proteome</keyword>
<name>A0AAW0I8A7_MYOGA</name>
<keyword evidence="2 4" id="KW-0728">SH3 domain</keyword>
<evidence type="ECO:0000259" key="6">
    <source>
        <dbReference type="PROSITE" id="PS50002"/>
    </source>
</evidence>
<dbReference type="SMART" id="SM00228">
    <property type="entry name" value="PDZ"/>
    <property type="match status" value="1"/>
</dbReference>
<dbReference type="EMBL" id="JBBHLL010000189">
    <property type="protein sequence ID" value="KAK7810683.1"/>
    <property type="molecule type" value="Genomic_DNA"/>
</dbReference>
<evidence type="ECO:0000256" key="4">
    <source>
        <dbReference type="PROSITE-ProRule" id="PRU00192"/>
    </source>
</evidence>
<accession>A0AAW0I8A7</accession>
<feature type="domain" description="L27" evidence="8">
    <location>
        <begin position="7"/>
        <end position="84"/>
    </location>
</feature>
<comment type="similarity">
    <text evidence="1">Belongs to the MAGUK family.</text>
</comment>
<proteinExistence type="inferred from homology"/>
<dbReference type="InterPro" id="IPR050716">
    <property type="entry name" value="MAGUK"/>
</dbReference>
<dbReference type="PROSITE" id="PS50002">
    <property type="entry name" value="SH3"/>
    <property type="match status" value="1"/>
</dbReference>
<protein>
    <submittedName>
        <fullName evidence="9">Uncharacterized protein</fullName>
    </submittedName>
</protein>
<feature type="region of interest" description="Disordered" evidence="5">
    <location>
        <begin position="269"/>
        <end position="302"/>
    </location>
</feature>
<evidence type="ECO:0000256" key="5">
    <source>
        <dbReference type="SAM" id="MobiDB-lite"/>
    </source>
</evidence>
<evidence type="ECO:0000259" key="7">
    <source>
        <dbReference type="PROSITE" id="PS50106"/>
    </source>
</evidence>
<dbReference type="SUPFAM" id="SSF50044">
    <property type="entry name" value="SH3-domain"/>
    <property type="match status" value="1"/>
</dbReference>
<dbReference type="Gene3D" id="2.30.30.40">
    <property type="entry name" value="SH3 Domains"/>
    <property type="match status" value="1"/>
</dbReference>
<dbReference type="InterPro" id="IPR035601">
    <property type="entry name" value="MPP5_SH3"/>
</dbReference>
<dbReference type="Gene3D" id="2.30.42.10">
    <property type="match status" value="1"/>
</dbReference>
<dbReference type="CDD" id="cd06798">
    <property type="entry name" value="PDZ_MPP5-like"/>
    <property type="match status" value="1"/>
</dbReference>
<dbReference type="SMART" id="SM00326">
    <property type="entry name" value="SH3"/>
    <property type="match status" value="1"/>
</dbReference>
<comment type="caution">
    <text evidence="9">The sequence shown here is derived from an EMBL/GenBank/DDBJ whole genome shotgun (WGS) entry which is preliminary data.</text>
</comment>
<dbReference type="InterPro" id="IPR036028">
    <property type="entry name" value="SH3-like_dom_sf"/>
</dbReference>
<dbReference type="PROSITE" id="PS51022">
    <property type="entry name" value="L27"/>
    <property type="match status" value="1"/>
</dbReference>
<dbReference type="Proteomes" id="UP001488838">
    <property type="component" value="Unassembled WGS sequence"/>
</dbReference>
<dbReference type="PROSITE" id="PS50106">
    <property type="entry name" value="PDZ"/>
    <property type="match status" value="1"/>
</dbReference>
<evidence type="ECO:0000256" key="1">
    <source>
        <dbReference type="ARBA" id="ARBA00007014"/>
    </source>
</evidence>
<reference evidence="9 10" key="1">
    <citation type="journal article" date="2023" name="bioRxiv">
        <title>Conserved and derived expression patterns and positive selection on dental genes reveal complex evolutionary context of ever-growing rodent molars.</title>
        <authorList>
            <person name="Calamari Z.T."/>
            <person name="Song A."/>
            <person name="Cohen E."/>
            <person name="Akter M."/>
            <person name="Roy R.D."/>
            <person name="Hallikas O."/>
            <person name="Christensen M.M."/>
            <person name="Li P."/>
            <person name="Marangoni P."/>
            <person name="Jernvall J."/>
            <person name="Klein O.D."/>
        </authorList>
    </citation>
    <scope>NUCLEOTIDE SEQUENCE [LARGE SCALE GENOMIC DNA]</scope>
    <source>
        <strain evidence="9">V071</strain>
    </source>
</reference>
<dbReference type="FunFam" id="2.30.42.10:FF:000088">
    <property type="entry name" value="MAGUK p55 subfamily member 5"/>
    <property type="match status" value="1"/>
</dbReference>
<dbReference type="InterPro" id="IPR036034">
    <property type="entry name" value="PDZ_sf"/>
</dbReference>
<dbReference type="PANTHER" id="PTHR23122">
    <property type="entry name" value="MEMBRANE-ASSOCIATED GUANYLATE KINASE MAGUK"/>
    <property type="match status" value="1"/>
</dbReference>
<dbReference type="InterPro" id="IPR004172">
    <property type="entry name" value="L27_dom"/>
</dbReference>
<dbReference type="AlphaFoldDB" id="A0AAW0I8A7"/>
<feature type="domain" description="SH3" evidence="6">
    <location>
        <begin position="214"/>
        <end position="286"/>
    </location>
</feature>
<dbReference type="SUPFAM" id="SSF50156">
    <property type="entry name" value="PDZ domain-like"/>
    <property type="match status" value="1"/>
</dbReference>
<dbReference type="SMART" id="SM00569">
    <property type="entry name" value="L27"/>
    <property type="match status" value="1"/>
</dbReference>
<dbReference type="CDD" id="cd12036">
    <property type="entry name" value="SH3_MPP5"/>
    <property type="match status" value="1"/>
</dbReference>
<evidence type="ECO:0000256" key="2">
    <source>
        <dbReference type="ARBA" id="ARBA00022443"/>
    </source>
</evidence>